<dbReference type="Pfam" id="PF18895">
    <property type="entry name" value="T4SS_pilin"/>
    <property type="match status" value="1"/>
</dbReference>
<dbReference type="AlphaFoldDB" id="A0A5Q3QN20"/>
<feature type="transmembrane region" description="Helical" evidence="1">
    <location>
        <begin position="39"/>
        <end position="64"/>
    </location>
</feature>
<organism evidence="3 4">
    <name type="scientific">Allosaccharopolyspora coralli</name>
    <dbReference type="NCBI Taxonomy" id="2665642"/>
    <lineage>
        <taxon>Bacteria</taxon>
        <taxon>Bacillati</taxon>
        <taxon>Actinomycetota</taxon>
        <taxon>Actinomycetes</taxon>
        <taxon>Pseudonocardiales</taxon>
        <taxon>Pseudonocardiaceae</taxon>
        <taxon>Allosaccharopolyspora</taxon>
    </lineage>
</organism>
<evidence type="ECO:0000256" key="2">
    <source>
        <dbReference type="SAM" id="SignalP"/>
    </source>
</evidence>
<feature type="chain" id="PRO_5024434383" description="Conjugal transfer protein TrbC" evidence="2">
    <location>
        <begin position="21"/>
        <end position="105"/>
    </location>
</feature>
<protein>
    <recommendedName>
        <fullName evidence="5">Conjugal transfer protein TrbC</fullName>
    </recommendedName>
</protein>
<keyword evidence="1" id="KW-0472">Membrane</keyword>
<evidence type="ECO:0000256" key="1">
    <source>
        <dbReference type="SAM" id="Phobius"/>
    </source>
</evidence>
<accession>A0A5Q3QN20</accession>
<feature type="transmembrane region" description="Helical" evidence="1">
    <location>
        <begin position="84"/>
        <end position="103"/>
    </location>
</feature>
<dbReference type="InterPro" id="IPR043993">
    <property type="entry name" value="T4SS_pilin"/>
</dbReference>
<gene>
    <name evidence="3" type="ORF">GIY23_08645</name>
</gene>
<keyword evidence="4" id="KW-1185">Reference proteome</keyword>
<evidence type="ECO:0000313" key="4">
    <source>
        <dbReference type="Proteomes" id="UP000371041"/>
    </source>
</evidence>
<keyword evidence="1" id="KW-0812">Transmembrane</keyword>
<dbReference type="KEGG" id="sace:GIY23_08645"/>
<keyword evidence="1" id="KW-1133">Transmembrane helix</keyword>
<name>A0A5Q3QN20_9PSEU</name>
<dbReference type="EMBL" id="CP045929">
    <property type="protein sequence ID" value="QGK72147.1"/>
    <property type="molecule type" value="Genomic_DNA"/>
</dbReference>
<evidence type="ECO:0008006" key="5">
    <source>
        <dbReference type="Google" id="ProtNLM"/>
    </source>
</evidence>
<reference evidence="4" key="1">
    <citation type="submission" date="2019-11" db="EMBL/GenBank/DDBJ databases">
        <title>The complete genome sequence of Saccharopolyspora sp. E2A.</title>
        <authorList>
            <person name="Zhang G."/>
        </authorList>
    </citation>
    <scope>NUCLEOTIDE SEQUENCE [LARGE SCALE GENOMIC DNA]</scope>
    <source>
        <strain evidence="4">E2A</strain>
    </source>
</reference>
<evidence type="ECO:0000313" key="3">
    <source>
        <dbReference type="EMBL" id="QGK72147.1"/>
    </source>
</evidence>
<keyword evidence="2" id="KW-0732">Signal</keyword>
<dbReference type="Proteomes" id="UP000371041">
    <property type="component" value="Chromosome"/>
</dbReference>
<proteinExistence type="predicted"/>
<sequence>MFLVVLVLCGVLAVSCPAQAETTHVVALVGSLEEVLNNIRAWVMGILALVATVFLTIGGVRYLLANGDPGEVEKAKSAFRNAAFGYLLAALAPVVVDILRGLVGA</sequence>
<feature type="signal peptide" evidence="2">
    <location>
        <begin position="1"/>
        <end position="20"/>
    </location>
</feature>